<reference evidence="1" key="1">
    <citation type="submission" date="2022-03" db="EMBL/GenBank/DDBJ databases">
        <authorList>
            <person name="Sayadi A."/>
        </authorList>
    </citation>
    <scope>NUCLEOTIDE SEQUENCE</scope>
</reference>
<dbReference type="AlphaFoldDB" id="A0A9P0KHH3"/>
<comment type="caution">
    <text evidence="1">The sequence shown here is derived from an EMBL/GenBank/DDBJ whole genome shotgun (WGS) entry which is preliminary data.</text>
</comment>
<sequence length="217" mass="24581">MWKGGSDFSLSSHWVPWDYRGYMGKGERRTDSGEEHVCMLHAHILTPPTRSAGWIKDNAAKDFPRKENDLKNSLQRFLTVNPRPHKFNDNRPGDRWVKGFLKRHPDISKRTAEGVILRPVHVPQNRTSETDHSRILNADELGFEICPSTGKVFAAKGTRNVYSVECGSSKENITVLFTFSADSTTCVPMVVFPYQRIPEKITKGINPKWGIGRSDKG</sequence>
<protein>
    <recommendedName>
        <fullName evidence="3">Transposase</fullName>
    </recommendedName>
</protein>
<dbReference type="EMBL" id="CAKOFQ010006841">
    <property type="protein sequence ID" value="CAH1975884.1"/>
    <property type="molecule type" value="Genomic_DNA"/>
</dbReference>
<proteinExistence type="predicted"/>
<evidence type="ECO:0000313" key="2">
    <source>
        <dbReference type="Proteomes" id="UP001152888"/>
    </source>
</evidence>
<dbReference type="OrthoDB" id="6768521at2759"/>
<keyword evidence="2" id="KW-1185">Reference proteome</keyword>
<gene>
    <name evidence="1" type="ORF">ACAOBT_LOCUS11829</name>
</gene>
<accession>A0A9P0KHH3</accession>
<dbReference type="Proteomes" id="UP001152888">
    <property type="component" value="Unassembled WGS sequence"/>
</dbReference>
<name>A0A9P0KHH3_ACAOB</name>
<evidence type="ECO:0008006" key="3">
    <source>
        <dbReference type="Google" id="ProtNLM"/>
    </source>
</evidence>
<organism evidence="1 2">
    <name type="scientific">Acanthoscelides obtectus</name>
    <name type="common">Bean weevil</name>
    <name type="synonym">Bruchus obtectus</name>
    <dbReference type="NCBI Taxonomy" id="200917"/>
    <lineage>
        <taxon>Eukaryota</taxon>
        <taxon>Metazoa</taxon>
        <taxon>Ecdysozoa</taxon>
        <taxon>Arthropoda</taxon>
        <taxon>Hexapoda</taxon>
        <taxon>Insecta</taxon>
        <taxon>Pterygota</taxon>
        <taxon>Neoptera</taxon>
        <taxon>Endopterygota</taxon>
        <taxon>Coleoptera</taxon>
        <taxon>Polyphaga</taxon>
        <taxon>Cucujiformia</taxon>
        <taxon>Chrysomeloidea</taxon>
        <taxon>Chrysomelidae</taxon>
        <taxon>Bruchinae</taxon>
        <taxon>Bruchini</taxon>
        <taxon>Acanthoscelides</taxon>
    </lineage>
</organism>
<evidence type="ECO:0000313" key="1">
    <source>
        <dbReference type="EMBL" id="CAH1975884.1"/>
    </source>
</evidence>